<protein>
    <recommendedName>
        <fullName evidence="3">F-box domain-containing protein</fullName>
    </recommendedName>
</protein>
<dbReference type="SUPFAM" id="SSF48452">
    <property type="entry name" value="TPR-like"/>
    <property type="match status" value="1"/>
</dbReference>
<evidence type="ECO:0000313" key="1">
    <source>
        <dbReference type="EMBL" id="KAJ8657656.1"/>
    </source>
</evidence>
<comment type="caution">
    <text evidence="1">The sequence shown here is derived from an EMBL/GenBank/DDBJ whole genome shotgun (WGS) entry which is preliminary data.</text>
</comment>
<organism evidence="1 2">
    <name type="scientific">Lichtheimia ornata</name>
    <dbReference type="NCBI Taxonomy" id="688661"/>
    <lineage>
        <taxon>Eukaryota</taxon>
        <taxon>Fungi</taxon>
        <taxon>Fungi incertae sedis</taxon>
        <taxon>Mucoromycota</taxon>
        <taxon>Mucoromycotina</taxon>
        <taxon>Mucoromycetes</taxon>
        <taxon>Mucorales</taxon>
        <taxon>Lichtheimiaceae</taxon>
        <taxon>Lichtheimia</taxon>
    </lineage>
</organism>
<dbReference type="PANTHER" id="PTHR38926">
    <property type="entry name" value="F-BOX DOMAIN CONTAINING PROTEIN, EXPRESSED"/>
    <property type="match status" value="1"/>
</dbReference>
<dbReference type="Proteomes" id="UP001234581">
    <property type="component" value="Unassembled WGS sequence"/>
</dbReference>
<dbReference type="Gene3D" id="3.80.10.10">
    <property type="entry name" value="Ribonuclease Inhibitor"/>
    <property type="match status" value="2"/>
</dbReference>
<reference evidence="1 2" key="1">
    <citation type="submission" date="2023-03" db="EMBL/GenBank/DDBJ databases">
        <title>Genome sequence of Lichtheimia ornata CBS 291.66.</title>
        <authorList>
            <person name="Mohabir J.T."/>
            <person name="Shea T.P."/>
            <person name="Kurbessoian T."/>
            <person name="Berby B."/>
            <person name="Fontaine J."/>
            <person name="Livny J."/>
            <person name="Gnirke A."/>
            <person name="Stajich J.E."/>
            <person name="Cuomo C.A."/>
        </authorList>
    </citation>
    <scope>NUCLEOTIDE SEQUENCE [LARGE SCALE GENOMIC DNA]</scope>
    <source>
        <strain evidence="1">CBS 291.66</strain>
    </source>
</reference>
<dbReference type="InterPro" id="IPR032675">
    <property type="entry name" value="LRR_dom_sf"/>
</dbReference>
<dbReference type="InterPro" id="IPR011990">
    <property type="entry name" value="TPR-like_helical_dom_sf"/>
</dbReference>
<evidence type="ECO:0000313" key="2">
    <source>
        <dbReference type="Proteomes" id="UP001234581"/>
    </source>
</evidence>
<dbReference type="GeneID" id="83214132"/>
<dbReference type="SUPFAM" id="SSF52047">
    <property type="entry name" value="RNI-like"/>
    <property type="match status" value="2"/>
</dbReference>
<dbReference type="PANTHER" id="PTHR38926:SF5">
    <property type="entry name" value="F-BOX AND LEUCINE-RICH REPEAT PROTEIN 6"/>
    <property type="match status" value="1"/>
</dbReference>
<evidence type="ECO:0008006" key="3">
    <source>
        <dbReference type="Google" id="ProtNLM"/>
    </source>
</evidence>
<sequence length="670" mass="76535">MTPSLWTDLCSPPTLTASSEKYAQLVHNSTTQLHQGVQSILSALDQRATGLTKCVNFDAALHDAKLMQQLSPSSALGYIREASIYSEQGKQRQVIDICNKGLHMADTKDSDYATLQQAKMDAEHHENTRIDFVRDLPPEIAFTTLIPMLLDDPDISVKEDNTYFHVSTIWRDYIIRSTDDLYVGPGAEEDPDGTQVIQQADHIKTLEFASDVRGTWLCDLLRNNNFSSLRQLGIGGLPADCVDDLVSSLKLLSNTLTHLQVHQENGHVVLPIGDILDNCPNLVSLDISLPFQPFPPNFSSLPTTTWPKLTTLCFSNSEEAVTCEEVIAIGKRFPSLKTLYLCPCEDPQLTRVVLDYYPWMKSVIVENDDPNYGITYMDEGPQGDDVGITDISLESNFWNRDPWRNAIPILRQHHKTLECINFDVDVPNEPEEIYNIEYDRLKNLCLLRSGWWIPRNAPMLEELKITSRTIRANPSVLDSVPPRLKRLELKLDHGSRLVDIKSPVSTYLNRFTQHSQLKELDIHFHYMVIIGNVLEAIHHLGQLESLKMTFTKKWDPCDWYHDGMERFIERLVKGCPRLSNLVINCMNAPSIHSINALKRLEHLEEFAFSITNTLHHDDFWHALETFKQLKCIRLYRSKVANMDDIRRLQGQRPDLKIVVVECSLSFEDFE</sequence>
<keyword evidence="2" id="KW-1185">Reference proteome</keyword>
<gene>
    <name evidence="1" type="ORF">O0I10_006722</name>
</gene>
<name>A0AAD7V4U2_9FUNG</name>
<dbReference type="RefSeq" id="XP_058342569.1">
    <property type="nucleotide sequence ID" value="XM_058486747.1"/>
</dbReference>
<accession>A0AAD7V4U2</accession>
<dbReference type="EMBL" id="JARTCD010000030">
    <property type="protein sequence ID" value="KAJ8657656.1"/>
    <property type="molecule type" value="Genomic_DNA"/>
</dbReference>
<dbReference type="AlphaFoldDB" id="A0AAD7V4U2"/>
<proteinExistence type="predicted"/>